<reference evidence="3 4" key="1">
    <citation type="submission" date="2016-10" db="EMBL/GenBank/DDBJ databases">
        <authorList>
            <person name="de Groot N.N."/>
        </authorList>
    </citation>
    <scope>NUCLEOTIDE SEQUENCE [LARGE SCALE GENOMIC DNA]</scope>
    <source>
        <strain evidence="3 4">CGMCC 1.10457</strain>
    </source>
</reference>
<feature type="domain" description="DUF7108" evidence="1">
    <location>
        <begin position="3"/>
        <end position="88"/>
    </location>
</feature>
<dbReference type="AlphaFoldDB" id="A0A1I6LED0"/>
<organism evidence="3 4">
    <name type="scientific">Halomicrobium zhouii</name>
    <dbReference type="NCBI Taxonomy" id="767519"/>
    <lineage>
        <taxon>Archaea</taxon>
        <taxon>Methanobacteriati</taxon>
        <taxon>Methanobacteriota</taxon>
        <taxon>Stenosarchaea group</taxon>
        <taxon>Halobacteria</taxon>
        <taxon>Halobacteriales</taxon>
        <taxon>Haloarculaceae</taxon>
        <taxon>Halomicrobium</taxon>
    </lineage>
</organism>
<evidence type="ECO:0000259" key="2">
    <source>
        <dbReference type="Pfam" id="PF23420"/>
    </source>
</evidence>
<dbReference type="STRING" id="767519.SAMN05216559_2553"/>
<evidence type="ECO:0000313" key="4">
    <source>
        <dbReference type="Proteomes" id="UP000199062"/>
    </source>
</evidence>
<feature type="domain" description="DUF7108" evidence="2">
    <location>
        <begin position="93"/>
        <end position="180"/>
    </location>
</feature>
<name>A0A1I6LED0_9EURY</name>
<dbReference type="OrthoDB" id="203809at2157"/>
<evidence type="ECO:0000259" key="1">
    <source>
        <dbReference type="Pfam" id="PF23418"/>
    </source>
</evidence>
<protein>
    <recommendedName>
        <fullName evidence="5">RnhA operon protein</fullName>
    </recommendedName>
</protein>
<accession>A0A1I6LED0</accession>
<dbReference type="Proteomes" id="UP000199062">
    <property type="component" value="Unassembled WGS sequence"/>
</dbReference>
<evidence type="ECO:0000313" key="3">
    <source>
        <dbReference type="EMBL" id="SFS01825.1"/>
    </source>
</evidence>
<evidence type="ECO:0008006" key="5">
    <source>
        <dbReference type="Google" id="ProtNLM"/>
    </source>
</evidence>
<dbReference type="Pfam" id="PF23420">
    <property type="entry name" value="DUF7108_C"/>
    <property type="match status" value="1"/>
</dbReference>
<dbReference type="RefSeq" id="WP_089816883.1">
    <property type="nucleotide sequence ID" value="NZ_FOZK01000002.1"/>
</dbReference>
<keyword evidence="4" id="KW-1185">Reference proteome</keyword>
<dbReference type="Pfam" id="PF23418">
    <property type="entry name" value="DUF7108"/>
    <property type="match status" value="1"/>
</dbReference>
<gene>
    <name evidence="3" type="ORF">SAMN05216559_2553</name>
</gene>
<proteinExistence type="predicted"/>
<sequence>MTELPDDVVAEAERLTRLARQAVDSAESNAYRTERDELIGEYDYTVRIREDDDADVLVCYPSEWMDDGTVRTDRIEDVDRGVERRLSGAGDPDDWEAVAETNDELVDAVAADHEDVHAANARALADFASNHYAKPVTELTRSELREFIEEYLPRNAWPTDRQLARVEDSVEVAFEKTDVSCPLE</sequence>
<dbReference type="EMBL" id="FOZK01000002">
    <property type="protein sequence ID" value="SFS01825.1"/>
    <property type="molecule type" value="Genomic_DNA"/>
</dbReference>
<dbReference type="InterPro" id="IPR056494">
    <property type="entry name" value="DUF7108_C"/>
</dbReference>
<dbReference type="InterPro" id="IPR055532">
    <property type="entry name" value="DUF7108_N"/>
</dbReference>